<reference evidence="2 3" key="1">
    <citation type="submission" date="2023-04" db="EMBL/GenBank/DDBJ databases">
        <title>A long-awaited taxogenomic arrangement of the family Halomonadaceae.</title>
        <authorList>
            <person name="De La Haba R."/>
            <person name="Chuvochina M."/>
            <person name="Wittouck S."/>
            <person name="Arahal D.R."/>
            <person name="Sanchez-Porro C."/>
            <person name="Hugenholtz P."/>
            <person name="Ventosa A."/>
        </authorList>
    </citation>
    <scope>NUCLEOTIDE SEQUENCE [LARGE SCALE GENOMIC DNA]</scope>
    <source>
        <strain evidence="2 3">DSM 22428</strain>
    </source>
</reference>
<evidence type="ECO:0000259" key="1">
    <source>
        <dbReference type="Pfam" id="PF05099"/>
    </source>
</evidence>
<protein>
    <submittedName>
        <fullName evidence="2">TerB family tellurite resistance protein</fullName>
    </submittedName>
</protein>
<dbReference type="Gene3D" id="1.10.3680.10">
    <property type="entry name" value="TerB-like"/>
    <property type="match status" value="1"/>
</dbReference>
<dbReference type="InterPro" id="IPR007791">
    <property type="entry name" value="DjlA_N"/>
</dbReference>
<gene>
    <name evidence="2" type="ORF">QC825_11745</name>
</gene>
<dbReference type="RefSeq" id="WP_251590222.1">
    <property type="nucleotide sequence ID" value="NZ_JAMLJI010000001.1"/>
</dbReference>
<dbReference type="CDD" id="cd07313">
    <property type="entry name" value="terB_like_2"/>
    <property type="match status" value="1"/>
</dbReference>
<sequence>MFQKIQRFFDQMIVMRDARGGTEISLELATAALLCEVVRADHSIAESEIVAMEAMLKRRFSLDEQALDELMELAREESEAAVDHYQFVRLINEHCSFEQKFELVRAMWTLAYADGEIDPLEEARIRTLSTLLFLSHSDFIRAKFAAKPE</sequence>
<proteinExistence type="predicted"/>
<dbReference type="Pfam" id="PF05099">
    <property type="entry name" value="TerB"/>
    <property type="match status" value="1"/>
</dbReference>
<name>A0ABU1GXM0_9GAMM</name>
<dbReference type="SUPFAM" id="SSF158682">
    <property type="entry name" value="TerB-like"/>
    <property type="match status" value="1"/>
</dbReference>
<accession>A0ABU1GXM0</accession>
<feature type="domain" description="Co-chaperone DjlA N-terminal" evidence="1">
    <location>
        <begin position="27"/>
        <end position="143"/>
    </location>
</feature>
<organism evidence="2 3">
    <name type="scientific">Larsenimonas suaedae</name>
    <dbReference type="NCBI Taxonomy" id="1851019"/>
    <lineage>
        <taxon>Bacteria</taxon>
        <taxon>Pseudomonadati</taxon>
        <taxon>Pseudomonadota</taxon>
        <taxon>Gammaproteobacteria</taxon>
        <taxon>Oceanospirillales</taxon>
        <taxon>Halomonadaceae</taxon>
        <taxon>Larsenimonas</taxon>
    </lineage>
</organism>
<evidence type="ECO:0000313" key="2">
    <source>
        <dbReference type="EMBL" id="MDR5896748.1"/>
    </source>
</evidence>
<evidence type="ECO:0000313" key="3">
    <source>
        <dbReference type="Proteomes" id="UP001269375"/>
    </source>
</evidence>
<keyword evidence="3" id="KW-1185">Reference proteome</keyword>
<dbReference type="Proteomes" id="UP001269375">
    <property type="component" value="Unassembled WGS sequence"/>
</dbReference>
<comment type="caution">
    <text evidence="2">The sequence shown here is derived from an EMBL/GenBank/DDBJ whole genome shotgun (WGS) entry which is preliminary data.</text>
</comment>
<dbReference type="InterPro" id="IPR029024">
    <property type="entry name" value="TerB-like"/>
</dbReference>
<dbReference type="EMBL" id="JARWAO010000006">
    <property type="protein sequence ID" value="MDR5896748.1"/>
    <property type="molecule type" value="Genomic_DNA"/>
</dbReference>